<name>A0AA37RRI0_9GAMM</name>
<reference evidence="3" key="2">
    <citation type="submission" date="2023-01" db="EMBL/GenBank/DDBJ databases">
        <title>Draft genome sequence of Paraferrimonas sedimenticola strain NBRC 101628.</title>
        <authorList>
            <person name="Sun Q."/>
            <person name="Mori K."/>
        </authorList>
    </citation>
    <scope>NUCLEOTIDE SEQUENCE</scope>
    <source>
        <strain evidence="3">NBRC 101628</strain>
    </source>
</reference>
<dbReference type="PROSITE" id="PS50231">
    <property type="entry name" value="RICIN_B_LECTIN"/>
    <property type="match status" value="1"/>
</dbReference>
<proteinExistence type="predicted"/>
<dbReference type="SUPFAM" id="SSF50370">
    <property type="entry name" value="Ricin B-like lectins"/>
    <property type="match status" value="1"/>
</dbReference>
<reference evidence="3" key="1">
    <citation type="journal article" date="2014" name="Int. J. Syst. Evol. Microbiol.">
        <title>Complete genome sequence of Corynebacterium casei LMG S-19264T (=DSM 44701T), isolated from a smear-ripened cheese.</title>
        <authorList>
            <consortium name="US DOE Joint Genome Institute (JGI-PGF)"/>
            <person name="Walter F."/>
            <person name="Albersmeier A."/>
            <person name="Kalinowski J."/>
            <person name="Ruckert C."/>
        </authorList>
    </citation>
    <scope>NUCLEOTIDE SEQUENCE</scope>
    <source>
        <strain evidence="3">NBRC 101628</strain>
    </source>
</reference>
<dbReference type="Gene3D" id="2.80.10.50">
    <property type="match status" value="1"/>
</dbReference>
<dbReference type="AlphaFoldDB" id="A0AA37RRI0"/>
<feature type="signal peptide" evidence="1">
    <location>
        <begin position="1"/>
        <end position="22"/>
    </location>
</feature>
<feature type="chain" id="PRO_5041405368" description="Ricin B lectin domain-containing protein" evidence="1">
    <location>
        <begin position="23"/>
        <end position="188"/>
    </location>
</feature>
<gene>
    <name evidence="3" type="ORF">GCM10007895_03170</name>
</gene>
<dbReference type="EMBL" id="BSNC01000001">
    <property type="protein sequence ID" value="GLP95011.1"/>
    <property type="molecule type" value="Genomic_DNA"/>
</dbReference>
<evidence type="ECO:0000313" key="4">
    <source>
        <dbReference type="Proteomes" id="UP001161422"/>
    </source>
</evidence>
<protein>
    <recommendedName>
        <fullName evidence="2">Ricin B lectin domain-containing protein</fullName>
    </recommendedName>
</protein>
<evidence type="ECO:0000259" key="2">
    <source>
        <dbReference type="Pfam" id="PF00652"/>
    </source>
</evidence>
<dbReference type="Proteomes" id="UP001161422">
    <property type="component" value="Unassembled WGS sequence"/>
</dbReference>
<evidence type="ECO:0000313" key="3">
    <source>
        <dbReference type="EMBL" id="GLP95011.1"/>
    </source>
</evidence>
<dbReference type="InterPro" id="IPR000772">
    <property type="entry name" value="Ricin_B_lectin"/>
</dbReference>
<keyword evidence="1" id="KW-0732">Signal</keyword>
<organism evidence="3 4">
    <name type="scientific">Paraferrimonas sedimenticola</name>
    <dbReference type="NCBI Taxonomy" id="375674"/>
    <lineage>
        <taxon>Bacteria</taxon>
        <taxon>Pseudomonadati</taxon>
        <taxon>Pseudomonadota</taxon>
        <taxon>Gammaproteobacteria</taxon>
        <taxon>Alteromonadales</taxon>
        <taxon>Ferrimonadaceae</taxon>
        <taxon>Paraferrimonas</taxon>
    </lineage>
</organism>
<dbReference type="RefSeq" id="WP_095505952.1">
    <property type="nucleotide sequence ID" value="NZ_BSNC01000001.1"/>
</dbReference>
<dbReference type="InterPro" id="IPR035992">
    <property type="entry name" value="Ricin_B-like_lectins"/>
</dbReference>
<accession>A0AA37RRI0</accession>
<dbReference type="Pfam" id="PF00652">
    <property type="entry name" value="Ricin_B_lectin"/>
    <property type="match status" value="1"/>
</dbReference>
<keyword evidence="4" id="KW-1185">Reference proteome</keyword>
<evidence type="ECO:0000256" key="1">
    <source>
        <dbReference type="SAM" id="SignalP"/>
    </source>
</evidence>
<comment type="caution">
    <text evidence="3">The sequence shown here is derived from an EMBL/GenBank/DDBJ whole genome shotgun (WGS) entry which is preliminary data.</text>
</comment>
<sequence>MCIRKALFITGLVTLTTSVAQAHPAENLAKTDRIAKLDILEQTLPQAFTILRESASMCLAPVSNNIRAGSKVVFTRCNQQLPQVWSLTREGKIRHQVSGHCLVNVENTNDLAIWPCHTSLGGSAGLSAAVQYVTFPDPHPLPALREGQCSQFSSHGRELRLQDYHCKPEQLQPIWMIRASLMSSGIGQ</sequence>
<feature type="domain" description="Ricin B lectin" evidence="2">
    <location>
        <begin position="52"/>
        <end position="122"/>
    </location>
</feature>